<dbReference type="EMBL" id="JAIWYP010000015">
    <property type="protein sequence ID" value="KAH3705599.1"/>
    <property type="molecule type" value="Genomic_DNA"/>
</dbReference>
<dbReference type="InterPro" id="IPR027417">
    <property type="entry name" value="P-loop_NTPase"/>
</dbReference>
<proteinExistence type="inferred from homology"/>
<evidence type="ECO:0000313" key="3">
    <source>
        <dbReference type="EMBL" id="KAH3705599.1"/>
    </source>
</evidence>
<dbReference type="GO" id="GO:0008146">
    <property type="term" value="F:sulfotransferase activity"/>
    <property type="evidence" value="ECO:0007669"/>
    <property type="project" value="InterPro"/>
</dbReference>
<dbReference type="PANTHER" id="PTHR45964">
    <property type="entry name" value="WSCD FAMILY MEMBER CG9164"/>
    <property type="match status" value="1"/>
</dbReference>
<comment type="caution">
    <text evidence="3">The sequence shown here is derived from an EMBL/GenBank/DDBJ whole genome shotgun (WGS) entry which is preliminary data.</text>
</comment>
<feature type="domain" description="Sulfotransferase" evidence="2">
    <location>
        <begin position="4"/>
        <end position="90"/>
    </location>
</feature>
<evidence type="ECO:0000259" key="2">
    <source>
        <dbReference type="Pfam" id="PF00685"/>
    </source>
</evidence>
<reference evidence="3" key="2">
    <citation type="submission" date="2020-11" db="EMBL/GenBank/DDBJ databases">
        <authorList>
            <person name="McCartney M.A."/>
            <person name="Auch B."/>
            <person name="Kono T."/>
            <person name="Mallez S."/>
            <person name="Becker A."/>
            <person name="Gohl D.M."/>
            <person name="Silverstein K.A.T."/>
            <person name="Koren S."/>
            <person name="Bechman K.B."/>
            <person name="Herman A."/>
            <person name="Abrahante J.E."/>
            <person name="Garbe J."/>
        </authorList>
    </citation>
    <scope>NUCLEOTIDE SEQUENCE</scope>
    <source>
        <strain evidence="3">Duluth1</strain>
        <tissue evidence="3">Whole animal</tissue>
    </source>
</reference>
<name>A0A9D3YRC0_DREPO</name>
<accession>A0A9D3YRC0</accession>
<keyword evidence="4" id="KW-1185">Reference proteome</keyword>
<dbReference type="InterPro" id="IPR051589">
    <property type="entry name" value="Sialate-O-sulfotransferase"/>
</dbReference>
<gene>
    <name evidence="3" type="ORF">DPMN_080676</name>
</gene>
<dbReference type="PANTHER" id="PTHR45964:SF5">
    <property type="entry name" value="WSCD FAMILY MEMBER CG9164"/>
    <property type="match status" value="1"/>
</dbReference>
<sequence>MLSYFTWAATGSHTRVTDKEDVLKASHKLFSTCLSWYLRVINVTLTRSRGPVAVIRYERLVSDTVAELRALSHFLGHAVTDTDMACTFKTKEGEYHRTPRNQTFHKEMLLYIFDVERRASVEDVVRTAERLLVKQGVQQGVLNKLL</sequence>
<organism evidence="3 4">
    <name type="scientific">Dreissena polymorpha</name>
    <name type="common">Zebra mussel</name>
    <name type="synonym">Mytilus polymorpha</name>
    <dbReference type="NCBI Taxonomy" id="45954"/>
    <lineage>
        <taxon>Eukaryota</taxon>
        <taxon>Metazoa</taxon>
        <taxon>Spiralia</taxon>
        <taxon>Lophotrochozoa</taxon>
        <taxon>Mollusca</taxon>
        <taxon>Bivalvia</taxon>
        <taxon>Autobranchia</taxon>
        <taxon>Heteroconchia</taxon>
        <taxon>Euheterodonta</taxon>
        <taxon>Imparidentia</taxon>
        <taxon>Neoheterodontei</taxon>
        <taxon>Myida</taxon>
        <taxon>Dreissenoidea</taxon>
        <taxon>Dreissenidae</taxon>
        <taxon>Dreissena</taxon>
    </lineage>
</organism>
<dbReference type="Proteomes" id="UP000828390">
    <property type="component" value="Unassembled WGS sequence"/>
</dbReference>
<dbReference type="Pfam" id="PF00685">
    <property type="entry name" value="Sulfotransfer_1"/>
    <property type="match status" value="1"/>
</dbReference>
<protein>
    <recommendedName>
        <fullName evidence="2">Sulfotransferase domain-containing protein</fullName>
    </recommendedName>
</protein>
<dbReference type="AlphaFoldDB" id="A0A9D3YRC0"/>
<dbReference type="InterPro" id="IPR000863">
    <property type="entry name" value="Sulfotransferase_dom"/>
</dbReference>
<comment type="similarity">
    <text evidence="1">Belongs to the WSCD family.</text>
</comment>
<reference evidence="3" key="1">
    <citation type="journal article" date="2019" name="bioRxiv">
        <title>The Genome of the Zebra Mussel, Dreissena polymorpha: A Resource for Invasive Species Research.</title>
        <authorList>
            <person name="McCartney M.A."/>
            <person name="Auch B."/>
            <person name="Kono T."/>
            <person name="Mallez S."/>
            <person name="Zhang Y."/>
            <person name="Obille A."/>
            <person name="Becker A."/>
            <person name="Abrahante J.E."/>
            <person name="Garbe J."/>
            <person name="Badalamenti J.P."/>
            <person name="Herman A."/>
            <person name="Mangelson H."/>
            <person name="Liachko I."/>
            <person name="Sullivan S."/>
            <person name="Sone E.D."/>
            <person name="Koren S."/>
            <person name="Silverstein K.A.T."/>
            <person name="Beckman K.B."/>
            <person name="Gohl D.M."/>
        </authorList>
    </citation>
    <scope>NUCLEOTIDE SEQUENCE</scope>
    <source>
        <strain evidence="3">Duluth1</strain>
        <tissue evidence="3">Whole animal</tissue>
    </source>
</reference>
<evidence type="ECO:0000313" key="4">
    <source>
        <dbReference type="Proteomes" id="UP000828390"/>
    </source>
</evidence>
<dbReference type="Gene3D" id="3.40.50.300">
    <property type="entry name" value="P-loop containing nucleotide triphosphate hydrolases"/>
    <property type="match status" value="1"/>
</dbReference>
<evidence type="ECO:0000256" key="1">
    <source>
        <dbReference type="ARBA" id="ARBA00010236"/>
    </source>
</evidence>
<dbReference type="SUPFAM" id="SSF52540">
    <property type="entry name" value="P-loop containing nucleoside triphosphate hydrolases"/>
    <property type="match status" value="1"/>
</dbReference>